<dbReference type="Gramene" id="PRQ16648">
    <property type="protein sequence ID" value="PRQ16648"/>
    <property type="gene ID" value="RchiOBHm_Chr7g0186511"/>
</dbReference>
<dbReference type="EMBL" id="PDCK01000045">
    <property type="protein sequence ID" value="PRQ16648.1"/>
    <property type="molecule type" value="Genomic_DNA"/>
</dbReference>
<sequence length="65" mass="7266">MAWKMAEPSNDFAVISIFDESYLLRPKRHKPISLVPRGTNLQLFEFKSNSCVYDGGSATATADRS</sequence>
<dbReference type="AlphaFoldDB" id="A0A2P6P404"/>
<reference evidence="1 2" key="1">
    <citation type="journal article" date="2018" name="Nat. Genet.">
        <title>The Rosa genome provides new insights in the design of modern roses.</title>
        <authorList>
            <person name="Bendahmane M."/>
        </authorList>
    </citation>
    <scope>NUCLEOTIDE SEQUENCE [LARGE SCALE GENOMIC DNA]</scope>
    <source>
        <strain evidence="2">cv. Old Blush</strain>
    </source>
</reference>
<organism evidence="1 2">
    <name type="scientific">Rosa chinensis</name>
    <name type="common">China rose</name>
    <dbReference type="NCBI Taxonomy" id="74649"/>
    <lineage>
        <taxon>Eukaryota</taxon>
        <taxon>Viridiplantae</taxon>
        <taxon>Streptophyta</taxon>
        <taxon>Embryophyta</taxon>
        <taxon>Tracheophyta</taxon>
        <taxon>Spermatophyta</taxon>
        <taxon>Magnoliopsida</taxon>
        <taxon>eudicotyledons</taxon>
        <taxon>Gunneridae</taxon>
        <taxon>Pentapetalae</taxon>
        <taxon>rosids</taxon>
        <taxon>fabids</taxon>
        <taxon>Rosales</taxon>
        <taxon>Rosaceae</taxon>
        <taxon>Rosoideae</taxon>
        <taxon>Rosoideae incertae sedis</taxon>
        <taxon>Rosa</taxon>
    </lineage>
</organism>
<accession>A0A2P6P404</accession>
<proteinExistence type="predicted"/>
<dbReference type="Proteomes" id="UP000238479">
    <property type="component" value="Chromosome 7"/>
</dbReference>
<comment type="caution">
    <text evidence="1">The sequence shown here is derived from an EMBL/GenBank/DDBJ whole genome shotgun (WGS) entry which is preliminary data.</text>
</comment>
<protein>
    <submittedName>
        <fullName evidence="1">Uncharacterized protein</fullName>
    </submittedName>
</protein>
<evidence type="ECO:0000313" key="2">
    <source>
        <dbReference type="Proteomes" id="UP000238479"/>
    </source>
</evidence>
<evidence type="ECO:0000313" key="1">
    <source>
        <dbReference type="EMBL" id="PRQ16648.1"/>
    </source>
</evidence>
<keyword evidence="2" id="KW-1185">Reference proteome</keyword>
<gene>
    <name evidence="1" type="ORF">RchiOBHm_Chr7g0186511</name>
</gene>
<name>A0A2P6P404_ROSCH</name>